<evidence type="ECO:0000313" key="1">
    <source>
        <dbReference type="EMBL" id="GEY40910.1"/>
    </source>
</evidence>
<dbReference type="AlphaFoldDB" id="A0A699HSY3"/>
<protein>
    <submittedName>
        <fullName evidence="1">Uncharacterized protein</fullName>
    </submittedName>
</protein>
<reference evidence="1" key="1">
    <citation type="journal article" date="2019" name="Sci. Rep.">
        <title>Draft genome of Tanacetum cinerariifolium, the natural source of mosquito coil.</title>
        <authorList>
            <person name="Yamashiro T."/>
            <person name="Shiraishi A."/>
            <person name="Satake H."/>
            <person name="Nakayama K."/>
        </authorList>
    </citation>
    <scope>NUCLEOTIDE SEQUENCE</scope>
</reference>
<name>A0A699HSY3_TANCI</name>
<proteinExistence type="predicted"/>
<sequence length="161" mass="18691">MDQLEKQLDKEECQEIGSMAAFKYFLEYTQLEIQEFRDTLIQHMKYVKKSIDKRAQHKRVYESRVNEREMQTTEEKVDTSKALDASLVITECSATNMEKQDTSSKLRNHADIKLVYDEEPMAEGKESACAKLHHVIAPGSSTYNSNDMVHNHYPEEAKKNI</sequence>
<gene>
    <name evidence="1" type="ORF">Tci_412884</name>
</gene>
<dbReference type="EMBL" id="BKCJ010176097">
    <property type="protein sequence ID" value="GEY40910.1"/>
    <property type="molecule type" value="Genomic_DNA"/>
</dbReference>
<accession>A0A699HSY3</accession>
<comment type="caution">
    <text evidence="1">The sequence shown here is derived from an EMBL/GenBank/DDBJ whole genome shotgun (WGS) entry which is preliminary data.</text>
</comment>
<organism evidence="1">
    <name type="scientific">Tanacetum cinerariifolium</name>
    <name type="common">Dalmatian daisy</name>
    <name type="synonym">Chrysanthemum cinerariifolium</name>
    <dbReference type="NCBI Taxonomy" id="118510"/>
    <lineage>
        <taxon>Eukaryota</taxon>
        <taxon>Viridiplantae</taxon>
        <taxon>Streptophyta</taxon>
        <taxon>Embryophyta</taxon>
        <taxon>Tracheophyta</taxon>
        <taxon>Spermatophyta</taxon>
        <taxon>Magnoliopsida</taxon>
        <taxon>eudicotyledons</taxon>
        <taxon>Gunneridae</taxon>
        <taxon>Pentapetalae</taxon>
        <taxon>asterids</taxon>
        <taxon>campanulids</taxon>
        <taxon>Asterales</taxon>
        <taxon>Asteraceae</taxon>
        <taxon>Asteroideae</taxon>
        <taxon>Anthemideae</taxon>
        <taxon>Anthemidinae</taxon>
        <taxon>Tanacetum</taxon>
    </lineage>
</organism>